<proteinExistence type="inferred from homology"/>
<dbReference type="OrthoDB" id="6509636at2759"/>
<dbReference type="GO" id="GO:0016405">
    <property type="term" value="F:CoA-ligase activity"/>
    <property type="evidence" value="ECO:0007669"/>
    <property type="project" value="TreeGrafter"/>
</dbReference>
<keyword evidence="6" id="KW-1185">Reference proteome</keyword>
<feature type="domain" description="AMP-dependent synthetase/ligase" evidence="3">
    <location>
        <begin position="65"/>
        <end position="431"/>
    </location>
</feature>
<evidence type="ECO:0000313" key="6">
    <source>
        <dbReference type="Proteomes" id="UP000243876"/>
    </source>
</evidence>
<evidence type="ECO:0000259" key="3">
    <source>
        <dbReference type="Pfam" id="PF00501"/>
    </source>
</evidence>
<dbReference type="Proteomes" id="UP000243876">
    <property type="component" value="Unassembled WGS sequence"/>
</dbReference>
<dbReference type="InterPro" id="IPR025110">
    <property type="entry name" value="AMP-bd_C"/>
</dbReference>
<dbReference type="PANTHER" id="PTHR24096:SF149">
    <property type="entry name" value="AMP-BINDING DOMAIN-CONTAINING PROTEIN-RELATED"/>
    <property type="match status" value="1"/>
</dbReference>
<dbReference type="Pfam" id="PF00501">
    <property type="entry name" value="AMP-binding"/>
    <property type="match status" value="1"/>
</dbReference>
<evidence type="ECO:0000313" key="5">
    <source>
        <dbReference type="EMBL" id="CEQ40651.1"/>
    </source>
</evidence>
<gene>
    <name evidence="5" type="primary">SPOSA6832_02293</name>
</gene>
<dbReference type="EMBL" id="CENE01000008">
    <property type="protein sequence ID" value="CEQ40651.1"/>
    <property type="molecule type" value="Genomic_DNA"/>
</dbReference>
<evidence type="ECO:0000256" key="2">
    <source>
        <dbReference type="ARBA" id="ARBA00022598"/>
    </source>
</evidence>
<dbReference type="PROSITE" id="PS00455">
    <property type="entry name" value="AMP_BINDING"/>
    <property type="match status" value="1"/>
</dbReference>
<name>A0A0D6EL88_SPOSA</name>
<protein>
    <submittedName>
        <fullName evidence="5">SPOSA6832_02293-mRNA-1:cds</fullName>
    </submittedName>
</protein>
<dbReference type="PANTHER" id="PTHR24096">
    <property type="entry name" value="LONG-CHAIN-FATTY-ACID--COA LIGASE"/>
    <property type="match status" value="1"/>
</dbReference>
<sequence>MIYTSHFEAVTSQEQYTGGVFEFLFGRGNPAYDADRTAIIDAITGQKVRSLVFVFFLWPGKLTPRSRQTSYGLLVEESLRFADGLTRVAGLHRGQTILIFSPNSALYPILVFAAQAAGLVVSTANSSYTATELAHQITLSSADLVLAGADLVLTAKEAIKKADLKESALFVLPDVNGKMPQHLNSFRSYQSLRGEKSFKPVSFTKEQAQNQLAYLPFSSGTTGQAKGVQLSAFNITSCTQQARKTKGLFDEPDTMLAVLPMYHICAFLLSCSSLGLVVVLHLTLYNGGTVVVLPKFDLAQTLDVIQRFKTTAACVVPPLALALAKQPIVDNYDLSSLRFIVSGAAPLSADLQQAVAKRLKGKTLVFQGYGMTETTSIGLIPDTQKELVPGTAGQLLSSMEARLVDADGKDVKVGEAGELWLRGNNIMLGYHRNEKSTRETLTGDGWLMTGDVCERDHDGYYRIVERTKDLIKYKGFQVAPAEVEGVILSSPAVADCAVIGVWSEEQATELPRAYIVPDPKHAKSETLCKDVANWVADKLAPHKRLRGGVIVLETIPKSASGKILRKDLRVMAAQEAESKARL</sequence>
<comment type="similarity">
    <text evidence="1">Belongs to the ATP-dependent AMP-binding enzyme family.</text>
</comment>
<evidence type="ECO:0000256" key="1">
    <source>
        <dbReference type="ARBA" id="ARBA00006432"/>
    </source>
</evidence>
<dbReference type="SUPFAM" id="SSF56801">
    <property type="entry name" value="Acetyl-CoA synthetase-like"/>
    <property type="match status" value="1"/>
</dbReference>
<dbReference type="Gene3D" id="3.40.50.12780">
    <property type="entry name" value="N-terminal domain of ligase-like"/>
    <property type="match status" value="1"/>
</dbReference>
<keyword evidence="2" id="KW-0436">Ligase</keyword>
<evidence type="ECO:0000259" key="4">
    <source>
        <dbReference type="Pfam" id="PF13193"/>
    </source>
</evidence>
<accession>A0A0D6EL88</accession>
<feature type="domain" description="AMP-binding enzyme C-terminal" evidence="4">
    <location>
        <begin position="482"/>
        <end position="562"/>
    </location>
</feature>
<dbReference type="InterPro" id="IPR000873">
    <property type="entry name" value="AMP-dep_synth/lig_dom"/>
</dbReference>
<dbReference type="AlphaFoldDB" id="A0A0D6EL88"/>
<reference evidence="6" key="1">
    <citation type="submission" date="2015-02" db="EMBL/GenBank/DDBJ databases">
        <authorList>
            <person name="Gon?alves P."/>
        </authorList>
    </citation>
    <scope>NUCLEOTIDE SEQUENCE [LARGE SCALE GENOMIC DNA]</scope>
</reference>
<organism evidence="5 6">
    <name type="scientific">Sporidiobolus salmonicolor</name>
    <name type="common">Yeast-like fungus</name>
    <name type="synonym">Sporobolomyces salmonicolor</name>
    <dbReference type="NCBI Taxonomy" id="5005"/>
    <lineage>
        <taxon>Eukaryota</taxon>
        <taxon>Fungi</taxon>
        <taxon>Dikarya</taxon>
        <taxon>Basidiomycota</taxon>
        <taxon>Pucciniomycotina</taxon>
        <taxon>Microbotryomycetes</taxon>
        <taxon>Sporidiobolales</taxon>
        <taxon>Sporidiobolaceae</taxon>
        <taxon>Sporobolomyces</taxon>
    </lineage>
</organism>
<dbReference type="Pfam" id="PF13193">
    <property type="entry name" value="AMP-binding_C"/>
    <property type="match status" value="1"/>
</dbReference>
<dbReference type="InterPro" id="IPR020845">
    <property type="entry name" value="AMP-binding_CS"/>
</dbReference>
<dbReference type="InterPro" id="IPR045851">
    <property type="entry name" value="AMP-bd_C_sf"/>
</dbReference>
<dbReference type="InterPro" id="IPR042099">
    <property type="entry name" value="ANL_N_sf"/>
</dbReference>
<dbReference type="Gene3D" id="3.30.300.30">
    <property type="match status" value="1"/>
</dbReference>